<accession>A0A564SGP8</accession>
<name>A0A564SGP8_STRCV</name>
<protein>
    <recommendedName>
        <fullName evidence="1">Thoeris protein ThsB TIR-like domain-containing protein</fullName>
    </recommendedName>
</protein>
<dbReference type="Gene3D" id="3.40.50.9200">
    <property type="entry name" value="Hypothetical protein MTH538"/>
    <property type="match status" value="1"/>
</dbReference>
<proteinExistence type="predicted"/>
<dbReference type="AlphaFoldDB" id="A0A564SGP8"/>
<sequence>MSKRQVFFSFHYDNDNWRAGQVRNMGKVDSSSTFSDNDWEEVKEKTDSKIKEWIDEQLNKRSCLVVLIGEKTANRKWINYEIKKAYELNKGIVGIYIHKLENSSGEQDDKGNNPFDYLTLEGEKLSKYVKCFDSSYASSKYVYNDIKDNIEDLIEYGIEHKPSTW</sequence>
<dbReference type="InterPro" id="IPR036490">
    <property type="entry name" value="ThsB_TIR-like_sf"/>
</dbReference>
<dbReference type="Proteomes" id="UP000385544">
    <property type="component" value="Unassembled WGS sequence"/>
</dbReference>
<dbReference type="OrthoDB" id="9811746at2"/>
<dbReference type="Pfam" id="PF08937">
    <property type="entry name" value="ThsB_TIR"/>
    <property type="match status" value="1"/>
</dbReference>
<feature type="domain" description="Thoeris protein ThsB TIR-like" evidence="1">
    <location>
        <begin position="7"/>
        <end position="101"/>
    </location>
</feature>
<reference evidence="2 3" key="1">
    <citation type="submission" date="2019-07" db="EMBL/GenBank/DDBJ databases">
        <authorList>
            <person name="Hibberd C M."/>
            <person name="Gehrig L. J."/>
            <person name="Chang H.-W."/>
            <person name="Venkatesh S."/>
        </authorList>
    </citation>
    <scope>NUCLEOTIDE SEQUENCE [LARGE SCALE GENOMIC DNA]</scope>
    <source>
        <strain evidence="2">Streptococcus_constellatus_SS_Bg39</strain>
    </source>
</reference>
<dbReference type="EMBL" id="CABHMZ010000005">
    <property type="protein sequence ID" value="VUW93938.1"/>
    <property type="molecule type" value="Genomic_DNA"/>
</dbReference>
<gene>
    <name evidence="2" type="ORF">SCSS39_00475</name>
</gene>
<dbReference type="InterPro" id="IPR015032">
    <property type="entry name" value="ThsB__TIR-like_domain"/>
</dbReference>
<evidence type="ECO:0000259" key="1">
    <source>
        <dbReference type="Pfam" id="PF08937"/>
    </source>
</evidence>
<organism evidence="2 3">
    <name type="scientific">Streptococcus constellatus</name>
    <dbReference type="NCBI Taxonomy" id="76860"/>
    <lineage>
        <taxon>Bacteria</taxon>
        <taxon>Bacillati</taxon>
        <taxon>Bacillota</taxon>
        <taxon>Bacilli</taxon>
        <taxon>Lactobacillales</taxon>
        <taxon>Streptococcaceae</taxon>
        <taxon>Streptococcus</taxon>
        <taxon>Streptococcus anginosus group</taxon>
    </lineage>
</organism>
<evidence type="ECO:0000313" key="3">
    <source>
        <dbReference type="Proteomes" id="UP000385544"/>
    </source>
</evidence>
<evidence type="ECO:0000313" key="2">
    <source>
        <dbReference type="EMBL" id="VUW93938.1"/>
    </source>
</evidence>
<dbReference type="RefSeq" id="WP_016182935.1">
    <property type="nucleotide sequence ID" value="NZ_CABHMZ010000005.1"/>
</dbReference>
<dbReference type="SUPFAM" id="SSF52206">
    <property type="entry name" value="Hypothetical protein MTH538"/>
    <property type="match status" value="1"/>
</dbReference>